<name>W6MDU1_9GAMM</name>
<gene>
    <name evidence="1" type="ORF">BN873_490062</name>
</gene>
<dbReference type="AlphaFoldDB" id="W6MDU1"/>
<comment type="caution">
    <text evidence="1">The sequence shown here is derived from an EMBL/GenBank/DDBJ whole genome shotgun (WGS) entry which is preliminary data.</text>
</comment>
<evidence type="ECO:0000313" key="1">
    <source>
        <dbReference type="EMBL" id="CDI03453.1"/>
    </source>
</evidence>
<keyword evidence="2" id="KW-1185">Reference proteome</keyword>
<dbReference type="EMBL" id="CBTJ020000057">
    <property type="protein sequence ID" value="CDI03453.1"/>
    <property type="molecule type" value="Genomic_DNA"/>
</dbReference>
<reference evidence="1" key="2">
    <citation type="submission" date="2014-03" db="EMBL/GenBank/DDBJ databases">
        <title>Candidatus Competibacter-lineage genomes retrieved from metagenomes reveal functional metabolic diversity.</title>
        <authorList>
            <person name="McIlroy S.J."/>
            <person name="Albertsen M."/>
            <person name="Andresen E.K."/>
            <person name="Saunders A.M."/>
            <person name="Kristiansen R."/>
            <person name="Stokholm-Bjerregaard M."/>
            <person name="Nielsen K.L."/>
            <person name="Nielsen P.H."/>
        </authorList>
    </citation>
    <scope>NUCLEOTIDE SEQUENCE</scope>
    <source>
        <strain evidence="1">Run_A_D11</strain>
    </source>
</reference>
<protein>
    <submittedName>
        <fullName evidence="1">Uncharacterized protein</fullName>
    </submittedName>
</protein>
<organism evidence="1 2">
    <name type="scientific">Candidatus Competibacter denitrificans Run_A_D11</name>
    <dbReference type="NCBI Taxonomy" id="1400863"/>
    <lineage>
        <taxon>Bacteria</taxon>
        <taxon>Pseudomonadati</taxon>
        <taxon>Pseudomonadota</taxon>
        <taxon>Gammaproteobacteria</taxon>
        <taxon>Candidatus Competibacteraceae</taxon>
        <taxon>Candidatus Competibacter</taxon>
    </lineage>
</organism>
<dbReference type="Proteomes" id="UP000035760">
    <property type="component" value="Unassembled WGS sequence"/>
</dbReference>
<reference evidence="1" key="1">
    <citation type="submission" date="2013-07" db="EMBL/GenBank/DDBJ databases">
        <authorList>
            <person name="McIlroy S."/>
        </authorList>
    </citation>
    <scope>NUCLEOTIDE SEQUENCE [LARGE SCALE GENOMIC DNA]</scope>
    <source>
        <strain evidence="1">Run_A_D11</strain>
    </source>
</reference>
<evidence type="ECO:0000313" key="2">
    <source>
        <dbReference type="Proteomes" id="UP000035760"/>
    </source>
</evidence>
<sequence>MLNTNRKAAAIDPYVTQIILCVLTPHSMQPRERIIEEAEGHFDAGQNLNYLSSRLQSLLQH</sequence>
<accession>W6MDU1</accession>
<proteinExistence type="predicted"/>